<keyword evidence="1" id="KW-0808">Transferase</keyword>
<evidence type="ECO:0000256" key="1">
    <source>
        <dbReference type="ARBA" id="ARBA00022679"/>
    </source>
</evidence>
<dbReference type="Gene3D" id="3.10.20.370">
    <property type="match status" value="1"/>
</dbReference>
<dbReference type="CDD" id="cd09274">
    <property type="entry name" value="RNase_HI_RT_Ty3"/>
    <property type="match status" value="1"/>
</dbReference>
<feature type="non-terminal residue" evidence="8">
    <location>
        <position position="229"/>
    </location>
</feature>
<sequence length="229" mass="26753">MFAPLYKQLKKNAKFEWGEEQNNAFEAAKAYLCSHPILCIFNRDERCYIYTDASRAGIGGVLKQRQQDGTLRPVAYFSRKLRSYELNYSVPELECLAIIECVICWHHYVYDNEFTVITDHMPLKWLNSIKKPSARLFNWSLKLSQYKFVVVYQKGKNNVEADSLSRSPVTETVQNEEHLKIVNILQKDELIVMQKQLTNTDHLKKVDGIFVKQTPLFKKIVIPNAMRNE</sequence>
<keyword evidence="3" id="KW-0540">Nuclease</keyword>
<dbReference type="GO" id="GO:0003964">
    <property type="term" value="F:RNA-directed DNA polymerase activity"/>
    <property type="evidence" value="ECO:0007669"/>
    <property type="project" value="UniProtKB-KW"/>
</dbReference>
<dbReference type="InterPro" id="IPR041373">
    <property type="entry name" value="RT_RNaseH"/>
</dbReference>
<gene>
    <name evidence="8" type="ORF">B4U80_01043</name>
</gene>
<keyword evidence="9" id="KW-1185">Reference proteome</keyword>
<protein>
    <submittedName>
        <fullName evidence="8">Retrotransposable element Tf2 protein type 1-like protein</fullName>
    </submittedName>
</protein>
<evidence type="ECO:0000256" key="6">
    <source>
        <dbReference type="ARBA" id="ARBA00022918"/>
    </source>
</evidence>
<dbReference type="GO" id="GO:0004519">
    <property type="term" value="F:endonuclease activity"/>
    <property type="evidence" value="ECO:0007669"/>
    <property type="project" value="UniProtKB-KW"/>
</dbReference>
<accession>A0A443S7I5</accession>
<dbReference type="InterPro" id="IPR043128">
    <property type="entry name" value="Rev_trsase/Diguanyl_cyclase"/>
</dbReference>
<evidence type="ECO:0000313" key="8">
    <source>
        <dbReference type="EMBL" id="RWS23463.1"/>
    </source>
</evidence>
<reference evidence="8 9" key="1">
    <citation type="journal article" date="2018" name="Gigascience">
        <title>Genomes of trombidid mites reveal novel predicted allergens and laterally-transferred genes associated with secondary metabolism.</title>
        <authorList>
            <person name="Dong X."/>
            <person name="Chaisiri K."/>
            <person name="Xia D."/>
            <person name="Armstrong S.D."/>
            <person name="Fang Y."/>
            <person name="Donnelly M.J."/>
            <person name="Kadowaki T."/>
            <person name="McGarry J.W."/>
            <person name="Darby A.C."/>
            <person name="Makepeace B.L."/>
        </authorList>
    </citation>
    <scope>NUCLEOTIDE SEQUENCE [LARGE SCALE GENOMIC DNA]</scope>
    <source>
        <strain evidence="8">UoL-UT</strain>
    </source>
</reference>
<proteinExistence type="predicted"/>
<dbReference type="PANTHER" id="PTHR37984">
    <property type="entry name" value="PROTEIN CBG26694"/>
    <property type="match status" value="1"/>
</dbReference>
<dbReference type="Pfam" id="PF17917">
    <property type="entry name" value="RT_RNaseH"/>
    <property type="match status" value="1"/>
</dbReference>
<dbReference type="Proteomes" id="UP000288716">
    <property type="component" value="Unassembled WGS sequence"/>
</dbReference>
<keyword evidence="6" id="KW-0695">RNA-directed DNA polymerase</keyword>
<name>A0A443S7I5_9ACAR</name>
<evidence type="ECO:0000256" key="5">
    <source>
        <dbReference type="ARBA" id="ARBA00022801"/>
    </source>
</evidence>
<dbReference type="InterPro" id="IPR043502">
    <property type="entry name" value="DNA/RNA_pol_sf"/>
</dbReference>
<keyword evidence="5" id="KW-0378">Hydrolase</keyword>
<dbReference type="STRING" id="299467.A0A443S7I5"/>
<organism evidence="8 9">
    <name type="scientific">Leptotrombidium deliense</name>
    <dbReference type="NCBI Taxonomy" id="299467"/>
    <lineage>
        <taxon>Eukaryota</taxon>
        <taxon>Metazoa</taxon>
        <taxon>Ecdysozoa</taxon>
        <taxon>Arthropoda</taxon>
        <taxon>Chelicerata</taxon>
        <taxon>Arachnida</taxon>
        <taxon>Acari</taxon>
        <taxon>Acariformes</taxon>
        <taxon>Trombidiformes</taxon>
        <taxon>Prostigmata</taxon>
        <taxon>Anystina</taxon>
        <taxon>Parasitengona</taxon>
        <taxon>Trombiculoidea</taxon>
        <taxon>Trombiculidae</taxon>
        <taxon>Leptotrombidium</taxon>
    </lineage>
</organism>
<keyword evidence="2" id="KW-0548">Nucleotidyltransferase</keyword>
<evidence type="ECO:0000259" key="7">
    <source>
        <dbReference type="Pfam" id="PF17917"/>
    </source>
</evidence>
<dbReference type="OrthoDB" id="6514632at2759"/>
<keyword evidence="4" id="KW-0255">Endonuclease</keyword>
<dbReference type="FunFam" id="3.10.20.370:FF:000001">
    <property type="entry name" value="Retrovirus-related Pol polyprotein from transposon 17.6-like protein"/>
    <property type="match status" value="1"/>
</dbReference>
<dbReference type="VEuPathDB" id="VectorBase:LDEU008577"/>
<dbReference type="AlphaFoldDB" id="A0A443S7I5"/>
<dbReference type="InterPro" id="IPR050951">
    <property type="entry name" value="Retrovirus_Pol_polyprotein"/>
</dbReference>
<feature type="domain" description="Reverse transcriptase RNase H-like" evidence="7">
    <location>
        <begin position="44"/>
        <end position="146"/>
    </location>
</feature>
<dbReference type="Gene3D" id="3.30.70.270">
    <property type="match status" value="1"/>
</dbReference>
<evidence type="ECO:0000256" key="3">
    <source>
        <dbReference type="ARBA" id="ARBA00022722"/>
    </source>
</evidence>
<dbReference type="EMBL" id="NCKV01006406">
    <property type="protein sequence ID" value="RWS23463.1"/>
    <property type="molecule type" value="Genomic_DNA"/>
</dbReference>
<comment type="caution">
    <text evidence="8">The sequence shown here is derived from an EMBL/GenBank/DDBJ whole genome shotgun (WGS) entry which is preliminary data.</text>
</comment>
<dbReference type="PANTHER" id="PTHR37984:SF5">
    <property type="entry name" value="PROTEIN NYNRIN-LIKE"/>
    <property type="match status" value="1"/>
</dbReference>
<evidence type="ECO:0000256" key="4">
    <source>
        <dbReference type="ARBA" id="ARBA00022759"/>
    </source>
</evidence>
<dbReference type="GO" id="GO:0016787">
    <property type="term" value="F:hydrolase activity"/>
    <property type="evidence" value="ECO:0007669"/>
    <property type="project" value="UniProtKB-KW"/>
</dbReference>
<dbReference type="SUPFAM" id="SSF56672">
    <property type="entry name" value="DNA/RNA polymerases"/>
    <property type="match status" value="1"/>
</dbReference>
<evidence type="ECO:0000313" key="9">
    <source>
        <dbReference type="Proteomes" id="UP000288716"/>
    </source>
</evidence>
<evidence type="ECO:0000256" key="2">
    <source>
        <dbReference type="ARBA" id="ARBA00022695"/>
    </source>
</evidence>